<gene>
    <name evidence="1" type="ORF">SAMN06265348_1081</name>
</gene>
<dbReference type="EMBL" id="FXTN01000008">
    <property type="protein sequence ID" value="SMO82194.1"/>
    <property type="molecule type" value="Genomic_DNA"/>
</dbReference>
<organism evidence="1 2">
    <name type="scientific">Pedobacter westerhofensis</name>
    <dbReference type="NCBI Taxonomy" id="425512"/>
    <lineage>
        <taxon>Bacteria</taxon>
        <taxon>Pseudomonadati</taxon>
        <taxon>Bacteroidota</taxon>
        <taxon>Sphingobacteriia</taxon>
        <taxon>Sphingobacteriales</taxon>
        <taxon>Sphingobacteriaceae</taxon>
        <taxon>Pedobacter</taxon>
    </lineage>
</organism>
<protein>
    <submittedName>
        <fullName evidence="1">Uncharacterized protein</fullName>
    </submittedName>
</protein>
<name>A0A521EE46_9SPHI</name>
<sequence length="216" mass="24675">MKSKPTTGIKKYRIEELLEYRNYPVYHTYDCRTRFKKNLFVVNLHASKRGDWAKPLIGICAIYNRQDGNYLATLGIDKNMTTIYPPHFFKRYRDRIVKDMGSSNEDIIRLYLHRNGWGLVAAPTDEKYQVLYNIFEAEMSGTDISFACVNSEGFCFGEKLGAINVMKTIISEDMLFDDQKEVLLNLKKSLNFSTKACLAAGILDKSTKPGVSKIGP</sequence>
<accession>A0A521EE46</accession>
<dbReference type="AlphaFoldDB" id="A0A521EE46"/>
<evidence type="ECO:0000313" key="2">
    <source>
        <dbReference type="Proteomes" id="UP000320300"/>
    </source>
</evidence>
<keyword evidence="2" id="KW-1185">Reference proteome</keyword>
<reference evidence="1 2" key="1">
    <citation type="submission" date="2017-05" db="EMBL/GenBank/DDBJ databases">
        <authorList>
            <person name="Varghese N."/>
            <person name="Submissions S."/>
        </authorList>
    </citation>
    <scope>NUCLEOTIDE SEQUENCE [LARGE SCALE GENOMIC DNA]</scope>
    <source>
        <strain evidence="1 2">DSM 19036</strain>
    </source>
</reference>
<proteinExistence type="predicted"/>
<dbReference type="Proteomes" id="UP000320300">
    <property type="component" value="Unassembled WGS sequence"/>
</dbReference>
<dbReference type="OrthoDB" id="1091354at2"/>
<evidence type="ECO:0000313" key="1">
    <source>
        <dbReference type="EMBL" id="SMO82194.1"/>
    </source>
</evidence>
<dbReference type="RefSeq" id="WP_142529166.1">
    <property type="nucleotide sequence ID" value="NZ_CBCSJO010000008.1"/>
</dbReference>